<dbReference type="KEGG" id="nga:Ngar_c05700"/>
<dbReference type="EMBL" id="CP002408">
    <property type="protein sequence ID" value="AFU57513.1"/>
    <property type="molecule type" value="Genomic_DNA"/>
</dbReference>
<organism evidence="1 2">
    <name type="scientific">Nitrososphaera gargensis (strain Ga9.2)</name>
    <dbReference type="NCBI Taxonomy" id="1237085"/>
    <lineage>
        <taxon>Archaea</taxon>
        <taxon>Nitrososphaerota</taxon>
        <taxon>Nitrososphaeria</taxon>
        <taxon>Nitrososphaerales</taxon>
        <taxon>Nitrososphaeraceae</taxon>
        <taxon>Nitrososphaera</taxon>
    </lineage>
</organism>
<gene>
    <name evidence="1" type="ordered locus">Ngar_c05700</name>
</gene>
<dbReference type="HOGENOM" id="CLU_3057244_0_0_2"/>
<dbReference type="STRING" id="1237085.Ngar_c05700"/>
<name>K0IFA8_NITGG</name>
<dbReference type="Proteomes" id="UP000008037">
    <property type="component" value="Chromosome"/>
</dbReference>
<dbReference type="AlphaFoldDB" id="K0IFA8"/>
<proteinExistence type="predicted"/>
<keyword evidence="2" id="KW-1185">Reference proteome</keyword>
<dbReference type="InParanoid" id="K0IFA8"/>
<evidence type="ECO:0000313" key="1">
    <source>
        <dbReference type="EMBL" id="AFU57513.1"/>
    </source>
</evidence>
<evidence type="ECO:0000313" key="2">
    <source>
        <dbReference type="Proteomes" id="UP000008037"/>
    </source>
</evidence>
<protein>
    <submittedName>
        <fullName evidence="1">Putative transposase</fullName>
    </submittedName>
</protein>
<dbReference type="BioCyc" id="CNIT1237085:G1324-568-MONOMER"/>
<accession>K0IFA8</accession>
<sequence length="53" mass="5982">MYRIPVGTLKRCTIIRDVNQWYCVIIIDDGIDKPITDHGTNKKPVGIDVGLLN</sequence>
<reference evidence="1 2" key="1">
    <citation type="journal article" date="2012" name="Environ. Microbiol.">
        <title>The genome of the ammonia-oxidizing Candidatus Nitrososphaera gargensis: insights into metabolic versatility and environmental adaptations.</title>
        <authorList>
            <person name="Spang A."/>
            <person name="Poehlein A."/>
            <person name="Offre P."/>
            <person name="Zumbragel S."/>
            <person name="Haider S."/>
            <person name="Rychlik N."/>
            <person name="Nowka B."/>
            <person name="Schmeisser C."/>
            <person name="Lebedeva E.V."/>
            <person name="Rattei T."/>
            <person name="Bohm C."/>
            <person name="Schmid M."/>
            <person name="Galushko A."/>
            <person name="Hatzenpichler R."/>
            <person name="Weinmaier T."/>
            <person name="Daniel R."/>
            <person name="Schleper C."/>
            <person name="Spieck E."/>
            <person name="Streit W."/>
            <person name="Wagner M."/>
        </authorList>
    </citation>
    <scope>NUCLEOTIDE SEQUENCE [LARGE SCALE GENOMIC DNA]</scope>
    <source>
        <strain evidence="2">Ga9.2</strain>
    </source>
</reference>